<keyword evidence="1" id="KW-0732">Signal</keyword>
<keyword evidence="4" id="KW-1185">Reference proteome</keyword>
<accession>A0A2K2F724</accession>
<dbReference type="OrthoDB" id="2036332at2"/>
<dbReference type="InterPro" id="IPR032179">
    <property type="entry name" value="Cry22Aa_Ig-like"/>
</dbReference>
<dbReference type="EMBL" id="NIOJ01000078">
    <property type="protein sequence ID" value="PNT95045.1"/>
    <property type="molecule type" value="Genomic_DNA"/>
</dbReference>
<dbReference type="AlphaFoldDB" id="A0A2K2F724"/>
<dbReference type="Pfam" id="PF16403">
    <property type="entry name" value="Bact_surface_Ig-like"/>
    <property type="match status" value="1"/>
</dbReference>
<dbReference type="PROSITE" id="PS51257">
    <property type="entry name" value="PROKAR_LIPOPROTEIN"/>
    <property type="match status" value="1"/>
</dbReference>
<dbReference type="RefSeq" id="WP_103083087.1">
    <property type="nucleotide sequence ID" value="NZ_CP021850.1"/>
</dbReference>
<dbReference type="KEGG" id="cthd:CDO33_13040"/>
<evidence type="ECO:0000313" key="4">
    <source>
        <dbReference type="Proteomes" id="UP000236151"/>
    </source>
</evidence>
<dbReference type="InterPro" id="IPR013783">
    <property type="entry name" value="Ig-like_fold"/>
</dbReference>
<comment type="caution">
    <text evidence="3">The sequence shown here is derived from an EMBL/GenBank/DDBJ whole genome shotgun (WGS) entry which is preliminary data.</text>
</comment>
<name>A0A2K2F724_9CLOT</name>
<sequence length="608" mass="65913">MKDNRKILALVLAFTLLLSLAACGNSKNTAPTISGVRDMTVVVGSEFDAFEGVTALDAEDGDLTSKIVIDSNPPLEFKNGKVTPEEEGTYELTYSVADKGGLKAEAYATLTVTRKTGDAVVYKDFDFSTQPATDNRGWEARIADGVDASAEMKQGAYVFEIASPGNGDGDIQLAKPGFALKAADYRIKIWAKSTADTYCHIIARDEDADGWATFGGAYNVVIGKEISPLELNFTSKGKGSAELLLNLGKITPNPDNPSDTTPENFTVTIDKIEIYEITGDETLIPAYTSNFSTGKGVTVEAGDGAVANVSFSDDAATVNITSYPTNGGVWSIKSNIELGDQTIENGTKYYYSLKLKAKNAQSGECIVESAAQYDKNRVHFNGFTVAAGEEIEISGTFTADRAISDPVIRLQIGNPSDGVSSNSLDISDVVFGKVEGDKEVKKTIDNFIAFGNSSYNATNPEYPWAVFNGTDEDYDRGVGTIWTENGSLFYRIDQGGTTDWHNKLICGYNGNPLMLKADSYYAIEIKVKATKNVSCGLFLNPIGGWDPRLSERLDITTEEQTFKFTTTDIFITDMDFELLFQFGSEDLAQLGEVTVEFSDITIYQMSVI</sequence>
<feature type="chain" id="PRO_5039179551" description="Pesticidal crystal protein Cry22Aa Ig-like domain-containing protein" evidence="1">
    <location>
        <begin position="25"/>
        <end position="608"/>
    </location>
</feature>
<evidence type="ECO:0000313" key="3">
    <source>
        <dbReference type="EMBL" id="PNT95045.1"/>
    </source>
</evidence>
<dbReference type="InterPro" id="IPR008979">
    <property type="entry name" value="Galactose-bd-like_sf"/>
</dbReference>
<reference evidence="3 4" key="1">
    <citation type="submission" date="2017-06" db="EMBL/GenBank/DDBJ databases">
        <title>Investigating the central metabolism of Clostridium thermosuccinogenes.</title>
        <authorList>
            <person name="Koendjbiharie J.G."/>
            <person name="van Kranenburg R."/>
        </authorList>
    </citation>
    <scope>NUCLEOTIDE SEQUENCE [LARGE SCALE GENOMIC DNA]</scope>
    <source>
        <strain evidence="3 4">DSM 5806</strain>
    </source>
</reference>
<organism evidence="3 4">
    <name type="scientific">Clostridium thermosuccinogenes</name>
    <dbReference type="NCBI Taxonomy" id="84032"/>
    <lineage>
        <taxon>Bacteria</taxon>
        <taxon>Bacillati</taxon>
        <taxon>Bacillota</taxon>
        <taxon>Clostridia</taxon>
        <taxon>Eubacteriales</taxon>
        <taxon>Clostridiaceae</taxon>
        <taxon>Clostridium</taxon>
    </lineage>
</organism>
<dbReference type="Gene3D" id="2.60.40.10">
    <property type="entry name" value="Immunoglobulins"/>
    <property type="match status" value="1"/>
</dbReference>
<feature type="domain" description="Pesticidal crystal protein Cry22Aa Ig-like" evidence="2">
    <location>
        <begin position="32"/>
        <end position="109"/>
    </location>
</feature>
<evidence type="ECO:0000259" key="2">
    <source>
        <dbReference type="Pfam" id="PF16403"/>
    </source>
</evidence>
<protein>
    <recommendedName>
        <fullName evidence="2">Pesticidal crystal protein Cry22Aa Ig-like domain-containing protein</fullName>
    </recommendedName>
</protein>
<proteinExistence type="predicted"/>
<dbReference type="SUPFAM" id="SSF49785">
    <property type="entry name" value="Galactose-binding domain-like"/>
    <property type="match status" value="2"/>
</dbReference>
<evidence type="ECO:0000256" key="1">
    <source>
        <dbReference type="SAM" id="SignalP"/>
    </source>
</evidence>
<dbReference type="Gene3D" id="2.60.120.260">
    <property type="entry name" value="Galactose-binding domain-like"/>
    <property type="match status" value="3"/>
</dbReference>
<gene>
    <name evidence="3" type="ORF">CDQ84_17795</name>
</gene>
<feature type="signal peptide" evidence="1">
    <location>
        <begin position="1"/>
        <end position="24"/>
    </location>
</feature>
<dbReference type="Proteomes" id="UP000236151">
    <property type="component" value="Unassembled WGS sequence"/>
</dbReference>